<dbReference type="EMBL" id="AP021879">
    <property type="protein sequence ID" value="BBO88537.1"/>
    <property type="molecule type" value="Genomic_DNA"/>
</dbReference>
<evidence type="ECO:0000259" key="1">
    <source>
        <dbReference type="Pfam" id="PF13480"/>
    </source>
</evidence>
<proteinExistence type="predicted"/>
<gene>
    <name evidence="2" type="ORF">DSCOOX_17170</name>
</gene>
<dbReference type="InterPro" id="IPR016181">
    <property type="entry name" value="Acyl_CoA_acyltransferase"/>
</dbReference>
<name>A0A5K8A7N7_9BACT</name>
<protein>
    <recommendedName>
        <fullName evidence="1">BioF2-like acetyltransferase domain-containing protein</fullName>
    </recommendedName>
</protein>
<feature type="domain" description="BioF2-like acetyltransferase" evidence="1">
    <location>
        <begin position="184"/>
        <end position="321"/>
    </location>
</feature>
<dbReference type="InterPro" id="IPR038740">
    <property type="entry name" value="BioF2-like_GNAT_dom"/>
</dbReference>
<evidence type="ECO:0000313" key="3">
    <source>
        <dbReference type="Proteomes" id="UP000422108"/>
    </source>
</evidence>
<dbReference type="Pfam" id="PF13480">
    <property type="entry name" value="Acetyltransf_6"/>
    <property type="match status" value="1"/>
</dbReference>
<dbReference type="AlphaFoldDB" id="A0A5K8A7N7"/>
<accession>A0A5K8A7N7</accession>
<sequence length="361" mass="43076">MEKRIEIVKNIDDILKKKNEWNQLLERSAISNVFLTWEWCVAWIYTYIQDFNDLFIIFLYIENELYGIAPFYLKYESIGITKVKKLLFIGTPYAGSDYMEIIQKKGKEKIVTDLLYNFLMNEGKHFWNKIDFIDVPSDSLFLMHFSNNIEHDGKYYELKKASYSPIATISSNEEKFFLKMSKSFRKKFKQDVRVFHRNNTARHHTRSDKIVSSDIIKYFRFYKKMTDYESEKFKQLLIKYNKLCPDHAIIQIDYLEVDNRDVAALLHLRYKNILSMYLMVIDKYYNPKISLGNIIVGLSIKNEINSEITEYDFLKGEESYKFHWSNKGKRSVSIKFWQDCTICKISALIEESKNIGKLILR</sequence>
<dbReference type="SUPFAM" id="SSF55729">
    <property type="entry name" value="Acyl-CoA N-acyltransferases (Nat)"/>
    <property type="match status" value="1"/>
</dbReference>
<reference evidence="2 3" key="1">
    <citation type="submission" date="2019-11" db="EMBL/GenBank/DDBJ databases">
        <title>Comparative genomics of hydrocarbon-degrading Desulfosarcina strains.</title>
        <authorList>
            <person name="Watanabe M."/>
            <person name="Kojima H."/>
            <person name="Fukui M."/>
        </authorList>
    </citation>
    <scope>NUCLEOTIDE SEQUENCE [LARGE SCALE GENOMIC DNA]</scope>
    <source>
        <strain evidence="3">oXyS1</strain>
    </source>
</reference>
<organism evidence="2 3">
    <name type="scientific">Desulfosarcina ovata subsp. ovata</name>
    <dbReference type="NCBI Taxonomy" id="2752305"/>
    <lineage>
        <taxon>Bacteria</taxon>
        <taxon>Pseudomonadati</taxon>
        <taxon>Thermodesulfobacteriota</taxon>
        <taxon>Desulfobacteria</taxon>
        <taxon>Desulfobacterales</taxon>
        <taxon>Desulfosarcinaceae</taxon>
        <taxon>Desulfosarcina</taxon>
    </lineage>
</organism>
<dbReference type="RefSeq" id="WP_155309835.1">
    <property type="nucleotide sequence ID" value="NZ_AP021879.1"/>
</dbReference>
<evidence type="ECO:0000313" key="2">
    <source>
        <dbReference type="EMBL" id="BBO88537.1"/>
    </source>
</evidence>
<keyword evidence="3" id="KW-1185">Reference proteome</keyword>
<dbReference type="Proteomes" id="UP000422108">
    <property type="component" value="Chromosome"/>
</dbReference>